<dbReference type="InterPro" id="IPR005650">
    <property type="entry name" value="BlaI_family"/>
</dbReference>
<evidence type="ECO:0000256" key="1">
    <source>
        <dbReference type="ARBA" id="ARBA00011046"/>
    </source>
</evidence>
<proteinExistence type="inferred from homology"/>
<keyword evidence="4" id="KW-0804">Transcription</keyword>
<sequence length="126" mass="14290">MKLRKFTKKESLVMDKLWESDIPMTAREISGIIPGMSVYSVQQVLSRLLEDGIIKVTGLTHNKNSIARQYVPIISEAKYLALIMNNKNTGLQFATNFVETNASLEELTELQSMIQSKIDEIVENKK</sequence>
<comment type="similarity">
    <text evidence="1">Belongs to the BlaI transcriptional regulatory family.</text>
</comment>
<evidence type="ECO:0000256" key="4">
    <source>
        <dbReference type="ARBA" id="ARBA00023163"/>
    </source>
</evidence>
<keyword evidence="3" id="KW-0238">DNA-binding</keyword>
<reference evidence="5 6" key="1">
    <citation type="submission" date="2016-11" db="EMBL/GenBank/DDBJ databases">
        <title>Description of two novel members of the family Erysipelotrichaceae: Ileibacterium lipovorans gen. nov., sp. nov. and Dubosiella newyorkensis, gen. nov., sp. nov.</title>
        <authorList>
            <person name="Cox L.M."/>
            <person name="Sohn J."/>
            <person name="Tyrrell K.L."/>
            <person name="Citron D.M."/>
            <person name="Lawson P.A."/>
            <person name="Patel N.B."/>
            <person name="Iizumi T."/>
            <person name="Perez-Perez G.I."/>
            <person name="Goldstein E.J."/>
            <person name="Blaser M.J."/>
        </authorList>
    </citation>
    <scope>NUCLEOTIDE SEQUENCE [LARGE SCALE GENOMIC DNA]</scope>
    <source>
        <strain evidence="5 6">NYU-BL-K8</strain>
    </source>
</reference>
<dbReference type="GO" id="GO:0045892">
    <property type="term" value="P:negative regulation of DNA-templated transcription"/>
    <property type="evidence" value="ECO:0007669"/>
    <property type="project" value="InterPro"/>
</dbReference>
<evidence type="ECO:0000256" key="3">
    <source>
        <dbReference type="ARBA" id="ARBA00023125"/>
    </source>
</evidence>
<evidence type="ECO:0000313" key="6">
    <source>
        <dbReference type="Proteomes" id="UP000186758"/>
    </source>
</evidence>
<gene>
    <name evidence="5" type="ORF">BO223_05785</name>
</gene>
<accession>A0A1Q9YKR1</accession>
<evidence type="ECO:0008006" key="7">
    <source>
        <dbReference type="Google" id="ProtNLM"/>
    </source>
</evidence>
<organism evidence="5 6">
    <name type="scientific">Faecalibaculum rodentium</name>
    <dbReference type="NCBI Taxonomy" id="1702221"/>
    <lineage>
        <taxon>Bacteria</taxon>
        <taxon>Bacillati</taxon>
        <taxon>Bacillota</taxon>
        <taxon>Erysipelotrichia</taxon>
        <taxon>Erysipelotrichales</taxon>
        <taxon>Erysipelotrichaceae</taxon>
        <taxon>Faecalibaculum</taxon>
    </lineage>
</organism>
<dbReference type="AlphaFoldDB" id="A0A1Q9YKR1"/>
<name>A0A1Q9YKR1_9FIRM</name>
<dbReference type="Proteomes" id="UP000186758">
    <property type="component" value="Unassembled WGS sequence"/>
</dbReference>
<dbReference type="SUPFAM" id="SSF46785">
    <property type="entry name" value="Winged helix' DNA-binding domain"/>
    <property type="match status" value="1"/>
</dbReference>
<evidence type="ECO:0000313" key="5">
    <source>
        <dbReference type="EMBL" id="OLU45198.1"/>
    </source>
</evidence>
<dbReference type="EMBL" id="MPJZ01000052">
    <property type="protein sequence ID" value="OLU45198.1"/>
    <property type="molecule type" value="Genomic_DNA"/>
</dbReference>
<dbReference type="InterPro" id="IPR036390">
    <property type="entry name" value="WH_DNA-bd_sf"/>
</dbReference>
<dbReference type="InterPro" id="IPR036388">
    <property type="entry name" value="WH-like_DNA-bd_sf"/>
</dbReference>
<protein>
    <recommendedName>
        <fullName evidence="7">Transcriptional regulator</fullName>
    </recommendedName>
</protein>
<dbReference type="Gene3D" id="1.10.10.10">
    <property type="entry name" value="Winged helix-like DNA-binding domain superfamily/Winged helix DNA-binding domain"/>
    <property type="match status" value="1"/>
</dbReference>
<comment type="caution">
    <text evidence="5">The sequence shown here is derived from an EMBL/GenBank/DDBJ whole genome shotgun (WGS) entry which is preliminary data.</text>
</comment>
<evidence type="ECO:0000256" key="2">
    <source>
        <dbReference type="ARBA" id="ARBA00023015"/>
    </source>
</evidence>
<dbReference type="GO" id="GO:0003677">
    <property type="term" value="F:DNA binding"/>
    <property type="evidence" value="ECO:0007669"/>
    <property type="project" value="UniProtKB-KW"/>
</dbReference>
<dbReference type="Pfam" id="PF03965">
    <property type="entry name" value="Penicillinase_R"/>
    <property type="match status" value="1"/>
</dbReference>
<keyword evidence="2" id="KW-0805">Transcription regulation</keyword>